<dbReference type="Pfam" id="PF01762">
    <property type="entry name" value="Galactosyl_T"/>
    <property type="match status" value="1"/>
</dbReference>
<feature type="transmembrane region" description="Helical" evidence="10">
    <location>
        <begin position="33"/>
        <end position="53"/>
    </location>
</feature>
<dbReference type="EMBL" id="JARBDR010000214">
    <property type="protein sequence ID" value="KAJ8318415.1"/>
    <property type="molecule type" value="Genomic_DNA"/>
</dbReference>
<evidence type="ECO:0000256" key="9">
    <source>
        <dbReference type="ARBA" id="ARBA00023136"/>
    </source>
</evidence>
<reference evidence="11 12" key="1">
    <citation type="submission" date="2022-12" db="EMBL/GenBank/DDBJ databases">
        <title>Chromosome-level genome of Tegillarca granosa.</title>
        <authorList>
            <person name="Kim J."/>
        </authorList>
    </citation>
    <scope>NUCLEOTIDE SEQUENCE [LARGE SCALE GENOMIC DNA]</scope>
    <source>
        <strain evidence="11">Teg-2019</strain>
        <tissue evidence="11">Adductor muscle</tissue>
    </source>
</reference>
<accession>A0ABQ9FQ76</accession>
<keyword evidence="9 10" id="KW-0472">Membrane</keyword>
<dbReference type="EC" id="2.4.1.-" evidence="10"/>
<dbReference type="InterPro" id="IPR002659">
    <property type="entry name" value="Glyco_trans_31"/>
</dbReference>
<evidence type="ECO:0000313" key="12">
    <source>
        <dbReference type="Proteomes" id="UP001217089"/>
    </source>
</evidence>
<keyword evidence="4" id="KW-0808">Transferase</keyword>
<dbReference type="PANTHER" id="PTHR11214:SF314">
    <property type="entry name" value="HEXOSYLTRANSFERASE"/>
    <property type="match status" value="1"/>
</dbReference>
<keyword evidence="8 10" id="KW-0333">Golgi apparatus</keyword>
<comment type="subcellular location">
    <subcellularLocation>
        <location evidence="1 10">Golgi apparatus membrane</location>
        <topology evidence="1 10">Single-pass type II membrane protein</topology>
    </subcellularLocation>
</comment>
<comment type="similarity">
    <text evidence="2 10">Belongs to the glycosyltransferase 31 family.</text>
</comment>
<evidence type="ECO:0000256" key="10">
    <source>
        <dbReference type="RuleBase" id="RU363063"/>
    </source>
</evidence>
<protein>
    <recommendedName>
        <fullName evidence="10">Hexosyltransferase</fullName>
        <ecNumber evidence="10">2.4.1.-</ecNumber>
    </recommendedName>
</protein>
<keyword evidence="7 10" id="KW-1133">Transmembrane helix</keyword>
<keyword evidence="3 10" id="KW-0328">Glycosyltransferase</keyword>
<dbReference type="Proteomes" id="UP001217089">
    <property type="component" value="Unassembled WGS sequence"/>
</dbReference>
<dbReference type="PANTHER" id="PTHR11214">
    <property type="entry name" value="BETA-1,3-N-ACETYLGLUCOSAMINYLTRANSFERASE"/>
    <property type="match status" value="1"/>
</dbReference>
<keyword evidence="6 10" id="KW-0735">Signal-anchor</keyword>
<sequence>MKKLVDNTIISSNIDLFNDSNGLKKMHAKLRRLLRPCTLSTVGALFFLFMVVVHNQKQQIPNSRVTDVLNYRKLYSNFEKELFFRLPAHRVPVTNAETVVTPKDINFSKPSPKISSKTRDKEREQFTKIKVHKHSDDDYERYFRPTKRINPFKYDFVINGSAICNNTRPFLIILILSIPKNREVRNAIRKTWGSLAKGGIWPKQSIDVNVKLAFLLGMSEPKNLTLTELINEESTQHGDLIEGNFTDSYYNLTLKVLLGLKWVTLFCNDATFVVKADEDTFVNLPKLIKVLQQKPVGPRGKIFGCFHWRHPVLRSGKWKLDPSLYPFSRYPNYVSGGSYFISINLVSRLFKASEYFPYIFVEDAFITGILKKAVNTTIATLPGVTFLGDVPATPITDKNIYGKILVLKGSQLCKIDF</sequence>
<organism evidence="11 12">
    <name type="scientific">Tegillarca granosa</name>
    <name type="common">Malaysian cockle</name>
    <name type="synonym">Anadara granosa</name>
    <dbReference type="NCBI Taxonomy" id="220873"/>
    <lineage>
        <taxon>Eukaryota</taxon>
        <taxon>Metazoa</taxon>
        <taxon>Spiralia</taxon>
        <taxon>Lophotrochozoa</taxon>
        <taxon>Mollusca</taxon>
        <taxon>Bivalvia</taxon>
        <taxon>Autobranchia</taxon>
        <taxon>Pteriomorphia</taxon>
        <taxon>Arcoida</taxon>
        <taxon>Arcoidea</taxon>
        <taxon>Arcidae</taxon>
        <taxon>Tegillarca</taxon>
    </lineage>
</organism>
<evidence type="ECO:0000256" key="6">
    <source>
        <dbReference type="ARBA" id="ARBA00022968"/>
    </source>
</evidence>
<evidence type="ECO:0000256" key="7">
    <source>
        <dbReference type="ARBA" id="ARBA00022989"/>
    </source>
</evidence>
<evidence type="ECO:0000256" key="1">
    <source>
        <dbReference type="ARBA" id="ARBA00004323"/>
    </source>
</evidence>
<evidence type="ECO:0000256" key="2">
    <source>
        <dbReference type="ARBA" id="ARBA00008661"/>
    </source>
</evidence>
<keyword evidence="12" id="KW-1185">Reference proteome</keyword>
<proteinExistence type="inferred from homology"/>
<evidence type="ECO:0000256" key="4">
    <source>
        <dbReference type="ARBA" id="ARBA00022679"/>
    </source>
</evidence>
<name>A0ABQ9FQ76_TEGGR</name>
<gene>
    <name evidence="11" type="ORF">KUTeg_003506</name>
</gene>
<evidence type="ECO:0000313" key="11">
    <source>
        <dbReference type="EMBL" id="KAJ8318415.1"/>
    </source>
</evidence>
<evidence type="ECO:0000256" key="3">
    <source>
        <dbReference type="ARBA" id="ARBA00022676"/>
    </source>
</evidence>
<dbReference type="Gene3D" id="3.90.550.50">
    <property type="match status" value="1"/>
</dbReference>
<keyword evidence="5 10" id="KW-0812">Transmembrane</keyword>
<evidence type="ECO:0000256" key="5">
    <source>
        <dbReference type="ARBA" id="ARBA00022692"/>
    </source>
</evidence>
<evidence type="ECO:0000256" key="8">
    <source>
        <dbReference type="ARBA" id="ARBA00023034"/>
    </source>
</evidence>
<comment type="caution">
    <text evidence="11">The sequence shown here is derived from an EMBL/GenBank/DDBJ whole genome shotgun (WGS) entry which is preliminary data.</text>
</comment>